<dbReference type="InterPro" id="IPR023905">
    <property type="entry name" value="AcetylDAP_deacetylase"/>
</dbReference>
<dbReference type="GO" id="GO:0046872">
    <property type="term" value="F:metal ion binding"/>
    <property type="evidence" value="ECO:0007669"/>
    <property type="project" value="UniProtKB-KW"/>
</dbReference>
<protein>
    <submittedName>
        <fullName evidence="7">Amidohydrolase</fullName>
    </submittedName>
</protein>
<name>W5IK41_SCAIO</name>
<feature type="binding site" evidence="5">
    <location>
        <position position="105"/>
    </location>
    <ligand>
        <name>Mn(2+)</name>
        <dbReference type="ChEBI" id="CHEBI:29035"/>
        <label>2</label>
    </ligand>
</feature>
<dbReference type="PIRSF" id="PIRSF005962">
    <property type="entry name" value="Pept_M20D_amidohydro"/>
    <property type="match status" value="1"/>
</dbReference>
<proteinExistence type="inferred from homology"/>
<dbReference type="SUPFAM" id="SSF55031">
    <property type="entry name" value="Bacterial exopeptidase dimerisation domain"/>
    <property type="match status" value="1"/>
</dbReference>
<dbReference type="CDD" id="cd05670">
    <property type="entry name" value="M20_Acy1_YkuR-like"/>
    <property type="match status" value="1"/>
</dbReference>
<dbReference type="Gene3D" id="3.40.630.10">
    <property type="entry name" value="Zn peptidases"/>
    <property type="match status" value="1"/>
</dbReference>
<dbReference type="Gene3D" id="3.30.70.360">
    <property type="match status" value="1"/>
</dbReference>
<sequence length="389" mass="42508">MMEKMSPVLTEANLISIRRNLHQIPEPALKEVKTQAYVLKVISGMNQEFLQVRVPENLSTAVLVLVSGFRPRRTIAYRADMDALPIEEKTDLPFSSTNPGYMHACGHDIHMAVALGVLSYFSVHQPEDNLIFFFQPAEEAESGAKRAYESGIFTGEWKPDEFYALHDTPDLPAGQIGCRMGTLFAGTTEVTIDIEGVGGHAAFPQDSKDALMAAAALIMQAQTIISRGIDPVQGGVLTLGKIQAGRARNIIAGHAHIEGTIRGLSQNTIQRIDDQLLALCRGLEEAYSVTVSCRLHQGGYLPVVNDPHLTKNLIHIMKALPGVDYSTVEPAMTGEDFGYLLARFPGTMFWLGVDDESCLHTATFNPKESAIGKGVEAVCSFISERMHEV</sequence>
<evidence type="ECO:0000256" key="5">
    <source>
        <dbReference type="PIRSR" id="PIRSR005962-1"/>
    </source>
</evidence>
<evidence type="ECO:0000259" key="6">
    <source>
        <dbReference type="Pfam" id="PF07687"/>
    </source>
</evidence>
<dbReference type="FunFam" id="3.30.70.360:FF:000001">
    <property type="entry name" value="N-acetyldiaminopimelate deacetylase"/>
    <property type="match status" value="1"/>
</dbReference>
<keyword evidence="5" id="KW-0479">Metal-binding</keyword>
<evidence type="ECO:0000256" key="4">
    <source>
        <dbReference type="ARBA" id="ARBA00023154"/>
    </source>
</evidence>
<gene>
    <name evidence="7" type="ORF">HMPREF9020_00933</name>
</gene>
<dbReference type="HAMAP" id="MF_01692">
    <property type="entry name" value="DapEL"/>
    <property type="match status" value="1"/>
</dbReference>
<dbReference type="RefSeq" id="WP_219851375.1">
    <property type="nucleotide sequence ID" value="NZ_GG770225.1"/>
</dbReference>
<dbReference type="InterPro" id="IPR017439">
    <property type="entry name" value="Amidohydrolase"/>
</dbReference>
<feature type="binding site" evidence="5">
    <location>
        <position position="166"/>
    </location>
    <ligand>
        <name>Mn(2+)</name>
        <dbReference type="ChEBI" id="CHEBI:29035"/>
        <label>2</label>
    </ligand>
</feature>
<dbReference type="Proteomes" id="UP000005777">
    <property type="component" value="Unassembled WGS sequence"/>
</dbReference>
<dbReference type="EMBL" id="ADCX01000004">
    <property type="protein sequence ID" value="EFG27292.2"/>
    <property type="molecule type" value="Genomic_DNA"/>
</dbReference>
<dbReference type="PANTHER" id="PTHR11014:SF98">
    <property type="entry name" value="N-ACETYLDIAMINOPIMELATE DEACETYLASE"/>
    <property type="match status" value="1"/>
</dbReference>
<dbReference type="Pfam" id="PF07687">
    <property type="entry name" value="M20_dimer"/>
    <property type="match status" value="1"/>
</dbReference>
<feature type="binding site" evidence="5">
    <location>
        <position position="360"/>
    </location>
    <ligand>
        <name>Mn(2+)</name>
        <dbReference type="ChEBI" id="CHEBI:29035"/>
        <label>2</label>
    </ligand>
</feature>
<accession>W5IK41</accession>
<dbReference type="InterPro" id="IPR011650">
    <property type="entry name" value="Peptidase_M20_dimer"/>
</dbReference>
<keyword evidence="2 7" id="KW-0378">Hydrolase</keyword>
<feature type="binding site" evidence="5">
    <location>
        <position position="107"/>
    </location>
    <ligand>
        <name>Mn(2+)</name>
        <dbReference type="ChEBI" id="CHEBI:29035"/>
        <label>2</label>
    </ligand>
</feature>
<evidence type="ECO:0000256" key="2">
    <source>
        <dbReference type="ARBA" id="ARBA00022801"/>
    </source>
</evidence>
<feature type="binding site" evidence="5">
    <location>
        <position position="139"/>
    </location>
    <ligand>
        <name>Mn(2+)</name>
        <dbReference type="ChEBI" id="CHEBI:29035"/>
        <label>2</label>
    </ligand>
</feature>
<organism evidence="7 8">
    <name type="scientific">Scardovia inopinata F0304</name>
    <dbReference type="NCBI Taxonomy" id="641146"/>
    <lineage>
        <taxon>Bacteria</taxon>
        <taxon>Bacillati</taxon>
        <taxon>Actinomycetota</taxon>
        <taxon>Actinomycetes</taxon>
        <taxon>Bifidobacteriales</taxon>
        <taxon>Bifidobacteriaceae</taxon>
        <taxon>Scardovia</taxon>
    </lineage>
</organism>
<evidence type="ECO:0000313" key="7">
    <source>
        <dbReference type="EMBL" id="EFG27292.2"/>
    </source>
</evidence>
<dbReference type="AlphaFoldDB" id="W5IK41"/>
<dbReference type="eggNOG" id="COG1473">
    <property type="taxonomic scope" value="Bacteria"/>
</dbReference>
<dbReference type="InterPro" id="IPR002933">
    <property type="entry name" value="Peptidase_M20"/>
</dbReference>
<evidence type="ECO:0000256" key="1">
    <source>
        <dbReference type="ARBA" id="ARBA00022605"/>
    </source>
</evidence>
<reference evidence="7 8" key="1">
    <citation type="submission" date="2012-01" db="EMBL/GenBank/DDBJ databases">
        <title>The Genome Sequence of Scardovia inopinata F0304.</title>
        <authorList>
            <consortium name="The Broad Institute Genome Sequencing Platform"/>
            <person name="Earl A."/>
            <person name="Ward D."/>
            <person name="Feldgarden M."/>
            <person name="Gevers D."/>
            <person name="Izard J."/>
            <person name="Baranova O.V."/>
            <person name="Blanton J.M."/>
            <person name="Tanner A.C."/>
            <person name="Dewhirst F.E."/>
            <person name="Young S.K."/>
            <person name="Zeng Q."/>
            <person name="Gargeya S."/>
            <person name="Fitzgerald M."/>
            <person name="Haas B."/>
            <person name="Abouelleil A."/>
            <person name="Alvarado L."/>
            <person name="Arachchi H.M."/>
            <person name="Berlin A."/>
            <person name="Chapman S.B."/>
            <person name="Gearin G."/>
            <person name="Goldberg J."/>
            <person name="Griggs A."/>
            <person name="Gujja S."/>
            <person name="Hansen M."/>
            <person name="Heiman D."/>
            <person name="Howarth C."/>
            <person name="Larimer J."/>
            <person name="Lui A."/>
            <person name="MacDonald P.J."/>
            <person name="McCowen C."/>
            <person name="Montmayeur A."/>
            <person name="Murphy C."/>
            <person name="Neiman D."/>
            <person name="Pearson M."/>
            <person name="Priest M."/>
            <person name="Roberts A."/>
            <person name="Saif S."/>
            <person name="Shea T."/>
            <person name="Sisk P."/>
            <person name="Stolte C."/>
            <person name="Sykes S."/>
            <person name="Wortman J."/>
            <person name="Nusbaum C."/>
            <person name="Birren B."/>
        </authorList>
    </citation>
    <scope>NUCLEOTIDE SEQUENCE [LARGE SCALE GENOMIC DNA]</scope>
    <source>
        <strain evidence="7 8">F0304</strain>
    </source>
</reference>
<keyword evidence="1" id="KW-0028">Amino-acid biosynthesis</keyword>
<dbReference type="GO" id="GO:0019877">
    <property type="term" value="P:diaminopimelate biosynthetic process"/>
    <property type="evidence" value="ECO:0007669"/>
    <property type="project" value="UniProtKB-KW"/>
</dbReference>
<dbReference type="Pfam" id="PF01546">
    <property type="entry name" value="Peptidase_M20"/>
    <property type="match status" value="1"/>
</dbReference>
<dbReference type="InterPro" id="IPR036264">
    <property type="entry name" value="Bact_exopeptidase_dim_dom"/>
</dbReference>
<keyword evidence="5" id="KW-0464">Manganese</keyword>
<dbReference type="GO" id="GO:0009089">
    <property type="term" value="P:lysine biosynthetic process via diaminopimelate"/>
    <property type="evidence" value="ECO:0007669"/>
    <property type="project" value="InterPro"/>
</dbReference>
<dbReference type="SUPFAM" id="SSF53187">
    <property type="entry name" value="Zn-dependent exopeptidases"/>
    <property type="match status" value="1"/>
</dbReference>
<evidence type="ECO:0000313" key="8">
    <source>
        <dbReference type="Proteomes" id="UP000005777"/>
    </source>
</evidence>
<feature type="domain" description="Peptidase M20 dimerisation" evidence="6">
    <location>
        <begin position="186"/>
        <end position="281"/>
    </location>
</feature>
<dbReference type="PANTHER" id="PTHR11014">
    <property type="entry name" value="PEPTIDASE M20 FAMILY MEMBER"/>
    <property type="match status" value="1"/>
</dbReference>
<dbReference type="GO" id="GO:0050118">
    <property type="term" value="F:N-acetyldiaminopimelate deacetylase activity"/>
    <property type="evidence" value="ECO:0007669"/>
    <property type="project" value="InterPro"/>
</dbReference>
<keyword evidence="4" id="KW-0457">Lysine biosynthesis</keyword>
<comment type="cofactor">
    <cofactor evidence="5">
        <name>Mn(2+)</name>
        <dbReference type="ChEBI" id="CHEBI:29035"/>
    </cofactor>
    <text evidence="5">The Mn(2+) ion enhances activity.</text>
</comment>
<dbReference type="NCBIfam" id="TIGR01891">
    <property type="entry name" value="amidohydrolases"/>
    <property type="match status" value="1"/>
</dbReference>
<evidence type="ECO:0000256" key="3">
    <source>
        <dbReference type="ARBA" id="ARBA00022915"/>
    </source>
</evidence>
<keyword evidence="3" id="KW-0220">Diaminopimelate biosynthesis</keyword>
<comment type="caution">
    <text evidence="7">The sequence shown here is derived from an EMBL/GenBank/DDBJ whole genome shotgun (WGS) entry which is preliminary data.</text>
</comment>
<keyword evidence="8" id="KW-1185">Reference proteome</keyword>
<dbReference type="HOGENOM" id="CLU_023257_0_1_11"/>